<dbReference type="RefSeq" id="WP_183868958.1">
    <property type="nucleotide sequence ID" value="NZ_JACHCF010000010.1"/>
</dbReference>
<dbReference type="EMBL" id="JACHCF010000010">
    <property type="protein sequence ID" value="MBB5622861.1"/>
    <property type="molecule type" value="Genomic_DNA"/>
</dbReference>
<name>A0A7W8YW11_9SPHI</name>
<evidence type="ECO:0008006" key="3">
    <source>
        <dbReference type="Google" id="ProtNLM"/>
    </source>
</evidence>
<sequence>MKYFFLLWIGITFMSCESQTKTNLLALKFDENVLKIVNGDKQLKKDQDPDLGLRNYTTNKPDNYALGGVKLSTYSFPDGNLADYNNLSLFIAGKDKPNYLGFKYTSVNQEETKSIVDYLKKTYPNYQQRDSKGNGESFFWDVPTLNAWIFMYQGISGDQKNKKFFTTNFIFVKRGTRMENSTDPKVITIKDYYNMMYPD</sequence>
<gene>
    <name evidence="1" type="ORF">HDE69_003943</name>
</gene>
<accession>A0A7W8YW11</accession>
<dbReference type="Proteomes" id="UP000537718">
    <property type="component" value="Unassembled WGS sequence"/>
</dbReference>
<evidence type="ECO:0000313" key="1">
    <source>
        <dbReference type="EMBL" id="MBB5622861.1"/>
    </source>
</evidence>
<dbReference type="PROSITE" id="PS51257">
    <property type="entry name" value="PROKAR_LIPOPROTEIN"/>
    <property type="match status" value="1"/>
</dbReference>
<organism evidence="1 2">
    <name type="scientific">Pedobacter cryoconitis</name>
    <dbReference type="NCBI Taxonomy" id="188932"/>
    <lineage>
        <taxon>Bacteria</taxon>
        <taxon>Pseudomonadati</taxon>
        <taxon>Bacteroidota</taxon>
        <taxon>Sphingobacteriia</taxon>
        <taxon>Sphingobacteriales</taxon>
        <taxon>Sphingobacteriaceae</taxon>
        <taxon>Pedobacter</taxon>
    </lineage>
</organism>
<evidence type="ECO:0000313" key="2">
    <source>
        <dbReference type="Proteomes" id="UP000537718"/>
    </source>
</evidence>
<protein>
    <recommendedName>
        <fullName evidence="3">Lipoprotein</fullName>
    </recommendedName>
</protein>
<proteinExistence type="predicted"/>
<dbReference type="AlphaFoldDB" id="A0A7W8YW11"/>
<comment type="caution">
    <text evidence="1">The sequence shown here is derived from an EMBL/GenBank/DDBJ whole genome shotgun (WGS) entry which is preliminary data.</text>
</comment>
<reference evidence="1 2" key="1">
    <citation type="submission" date="2020-08" db="EMBL/GenBank/DDBJ databases">
        <title>Genomic Encyclopedia of Type Strains, Phase IV (KMG-V): Genome sequencing to study the core and pangenomes of soil and plant-associated prokaryotes.</title>
        <authorList>
            <person name="Whitman W."/>
        </authorList>
    </citation>
    <scope>NUCLEOTIDE SEQUENCE [LARGE SCALE GENOMIC DNA]</scope>
    <source>
        <strain evidence="1 2">MP7CTX6</strain>
    </source>
</reference>